<keyword evidence="2" id="KW-1185">Reference proteome</keyword>
<proteinExistence type="predicted"/>
<reference evidence="2" key="1">
    <citation type="journal article" date="2019" name="Int. J. Syst. Evol. Microbiol.">
        <title>The Global Catalogue of Microorganisms (GCM) 10K type strain sequencing project: providing services to taxonomists for standard genome sequencing and annotation.</title>
        <authorList>
            <consortium name="The Broad Institute Genomics Platform"/>
            <consortium name="The Broad Institute Genome Sequencing Center for Infectious Disease"/>
            <person name="Wu L."/>
            <person name="Ma J."/>
        </authorList>
    </citation>
    <scope>NUCLEOTIDE SEQUENCE [LARGE SCALE GENOMIC DNA]</scope>
    <source>
        <strain evidence="2">NBRC 111980</strain>
    </source>
</reference>
<organism evidence="1 2">
    <name type="scientific">Dyella acidisoli</name>
    <dbReference type="NCBI Taxonomy" id="1867834"/>
    <lineage>
        <taxon>Bacteria</taxon>
        <taxon>Pseudomonadati</taxon>
        <taxon>Pseudomonadota</taxon>
        <taxon>Gammaproteobacteria</taxon>
        <taxon>Lysobacterales</taxon>
        <taxon>Rhodanobacteraceae</taxon>
        <taxon>Dyella</taxon>
    </lineage>
</organism>
<comment type="caution">
    <text evidence="1">The sequence shown here is derived from an EMBL/GenBank/DDBJ whole genome shotgun (WGS) entry which is preliminary data.</text>
</comment>
<evidence type="ECO:0000313" key="1">
    <source>
        <dbReference type="EMBL" id="GLQ94476.1"/>
    </source>
</evidence>
<dbReference type="EMBL" id="BSOB01000046">
    <property type="protein sequence ID" value="GLQ94476.1"/>
    <property type="molecule type" value="Genomic_DNA"/>
</dbReference>
<sequence length="104" mass="11655">MNKLYLRAVRRRAAGAIHLHKTWGGTLHRVRSAAAVAPLHYAAPLHAQWRRNAATGVLECHWVADAPAQPRPRLSSARFTSKFRMQWRPRGAGMRPPSRLCANG</sequence>
<dbReference type="RefSeq" id="WP_284322173.1">
    <property type="nucleotide sequence ID" value="NZ_BSOB01000046.1"/>
</dbReference>
<accession>A0ABQ5XVF0</accession>
<dbReference type="Proteomes" id="UP001156670">
    <property type="component" value="Unassembled WGS sequence"/>
</dbReference>
<name>A0ABQ5XVF0_9GAMM</name>
<gene>
    <name evidence="1" type="ORF">GCM10007901_34280</name>
</gene>
<protein>
    <submittedName>
        <fullName evidence="1">Uncharacterized protein</fullName>
    </submittedName>
</protein>
<evidence type="ECO:0000313" key="2">
    <source>
        <dbReference type="Proteomes" id="UP001156670"/>
    </source>
</evidence>